<protein>
    <submittedName>
        <fullName evidence="1">Uncharacterized protein</fullName>
    </submittedName>
</protein>
<dbReference type="EMBL" id="JABXWD010000209">
    <property type="protein sequence ID" value="MBV6342193.1"/>
    <property type="molecule type" value="Genomic_DNA"/>
</dbReference>
<sequence>MHKYCINDDRIDYPNFGGALRIPLVSEDKREDFMLDITRGRIELSKSTFQNRARQIFVIVRVDLGGSPHRNPNGTEILCPHIHVYKEGYGDKWAIPLPLDKFTNPNDQWQTLQEFMRFCNIVRHPSIEKGLFT</sequence>
<organism evidence="1 2">
    <name type="scientific">Candidatus Magnetobacterium casense</name>
    <dbReference type="NCBI Taxonomy" id="1455061"/>
    <lineage>
        <taxon>Bacteria</taxon>
        <taxon>Pseudomonadati</taxon>
        <taxon>Nitrospirota</taxon>
        <taxon>Thermodesulfovibrionia</taxon>
        <taxon>Thermodesulfovibrionales</taxon>
        <taxon>Candidatus Magnetobacteriaceae</taxon>
        <taxon>Candidatus Magnetobacterium</taxon>
    </lineage>
</organism>
<accession>A0ABS6S013</accession>
<comment type="caution">
    <text evidence="1">The sequence shown here is derived from an EMBL/GenBank/DDBJ whole genome shotgun (WGS) entry which is preliminary data.</text>
</comment>
<dbReference type="Pfam" id="PF22398">
    <property type="entry name" value="DUF6978"/>
    <property type="match status" value="1"/>
</dbReference>
<proteinExistence type="predicted"/>
<gene>
    <name evidence="1" type="ORF">HWQ67_11410</name>
</gene>
<keyword evidence="2" id="KW-1185">Reference proteome</keyword>
<evidence type="ECO:0000313" key="1">
    <source>
        <dbReference type="EMBL" id="MBV6342193.1"/>
    </source>
</evidence>
<evidence type="ECO:0000313" key="2">
    <source>
        <dbReference type="Proteomes" id="UP001196980"/>
    </source>
</evidence>
<dbReference type="InterPro" id="IPR053916">
    <property type="entry name" value="DUF6978"/>
</dbReference>
<dbReference type="Proteomes" id="UP001196980">
    <property type="component" value="Unassembled WGS sequence"/>
</dbReference>
<reference evidence="1 2" key="1">
    <citation type="journal article" date="2020" name="J Geophys Res Biogeosci">
        <title>Magnetotaxis as an Adaptation to Enable Bacterial Shuttling of Microbial Sulfur and Sulfur Cycling Across Aquatic Oxic#Anoxic Interfaces.</title>
        <authorList>
            <person name="Li J."/>
            <person name="Liu P."/>
            <person name="Wang J."/>
            <person name="Roberts A.P."/>
            <person name="Pan Y."/>
        </authorList>
    </citation>
    <scope>NUCLEOTIDE SEQUENCE [LARGE SCALE GENOMIC DNA]</scope>
    <source>
        <strain evidence="1 2">MYR-1_YQ</strain>
    </source>
</reference>
<name>A0ABS6S013_9BACT</name>